<dbReference type="InterPro" id="IPR037066">
    <property type="entry name" value="Plug_dom_sf"/>
</dbReference>
<comment type="subcellular location">
    <subcellularLocation>
        <location evidence="1 14">Cell outer membrane</location>
        <topology evidence="1 14">Multi-pass membrane protein</topology>
    </subcellularLocation>
</comment>
<keyword evidence="9" id="KW-0406">Ion transport</keyword>
<keyword evidence="3 14" id="KW-0813">Transport</keyword>
<protein>
    <submittedName>
        <fullName evidence="18">Iron complex outermembrane receptor protein</fullName>
    </submittedName>
</protein>
<keyword evidence="11 14" id="KW-0472">Membrane</keyword>
<gene>
    <name evidence="18" type="ORF">B0F88_12117</name>
</gene>
<dbReference type="AlphaFoldDB" id="A0A2S6GJD1"/>
<evidence type="ECO:0000256" key="3">
    <source>
        <dbReference type="ARBA" id="ARBA00022448"/>
    </source>
</evidence>
<keyword evidence="5" id="KW-0410">Iron transport</keyword>
<dbReference type="PANTHER" id="PTHR32552:SF68">
    <property type="entry name" value="FERRICHROME OUTER MEMBRANE TRANSPORTER_PHAGE RECEPTOR"/>
    <property type="match status" value="1"/>
</dbReference>
<dbReference type="GO" id="GO:0009279">
    <property type="term" value="C:cell outer membrane"/>
    <property type="evidence" value="ECO:0007669"/>
    <property type="project" value="UniProtKB-SubCell"/>
</dbReference>
<evidence type="ECO:0000313" key="19">
    <source>
        <dbReference type="Proteomes" id="UP000238071"/>
    </source>
</evidence>
<evidence type="ECO:0000256" key="12">
    <source>
        <dbReference type="ARBA" id="ARBA00023170"/>
    </source>
</evidence>
<keyword evidence="6 14" id="KW-0812">Transmembrane</keyword>
<feature type="domain" description="Secretin/TonB short N-terminal" evidence="17">
    <location>
        <begin position="68"/>
        <end position="119"/>
    </location>
</feature>
<evidence type="ECO:0000259" key="17">
    <source>
        <dbReference type="SMART" id="SM00965"/>
    </source>
</evidence>
<dbReference type="Pfam" id="PF07715">
    <property type="entry name" value="Plug"/>
    <property type="match status" value="1"/>
</dbReference>
<evidence type="ECO:0000256" key="15">
    <source>
        <dbReference type="RuleBase" id="RU003357"/>
    </source>
</evidence>
<dbReference type="CDD" id="cd01347">
    <property type="entry name" value="ligand_gated_channel"/>
    <property type="match status" value="1"/>
</dbReference>
<dbReference type="GO" id="GO:0015891">
    <property type="term" value="P:siderophore transport"/>
    <property type="evidence" value="ECO:0007669"/>
    <property type="project" value="InterPro"/>
</dbReference>
<accession>A0A2S6GJD1</accession>
<evidence type="ECO:0000256" key="5">
    <source>
        <dbReference type="ARBA" id="ARBA00022496"/>
    </source>
</evidence>
<keyword evidence="7 16" id="KW-0732">Signal</keyword>
<keyword evidence="4 14" id="KW-1134">Transmembrane beta strand</keyword>
<feature type="chain" id="PRO_5015478920" evidence="16">
    <location>
        <begin position="38"/>
        <end position="820"/>
    </location>
</feature>
<dbReference type="InterPro" id="IPR036942">
    <property type="entry name" value="Beta-barrel_TonB_sf"/>
</dbReference>
<comment type="caution">
    <text evidence="18">The sequence shown here is derived from an EMBL/GenBank/DDBJ whole genome shotgun (WGS) entry which is preliminary data.</text>
</comment>
<dbReference type="NCBIfam" id="TIGR01783">
    <property type="entry name" value="TonB-siderophor"/>
    <property type="match status" value="1"/>
</dbReference>
<dbReference type="Gene3D" id="2.170.130.10">
    <property type="entry name" value="TonB-dependent receptor, plug domain"/>
    <property type="match status" value="1"/>
</dbReference>
<evidence type="ECO:0000256" key="13">
    <source>
        <dbReference type="ARBA" id="ARBA00023237"/>
    </source>
</evidence>
<dbReference type="FunFam" id="2.170.130.10:FF:000001">
    <property type="entry name" value="Catecholate siderophore TonB-dependent receptor"/>
    <property type="match status" value="1"/>
</dbReference>
<keyword evidence="13 14" id="KW-0998">Cell outer membrane</keyword>
<evidence type="ECO:0000256" key="2">
    <source>
        <dbReference type="ARBA" id="ARBA00009810"/>
    </source>
</evidence>
<proteinExistence type="inferred from homology"/>
<feature type="signal peptide" evidence="16">
    <location>
        <begin position="1"/>
        <end position="37"/>
    </location>
</feature>
<dbReference type="InterPro" id="IPR039426">
    <property type="entry name" value="TonB-dep_rcpt-like"/>
</dbReference>
<evidence type="ECO:0000256" key="11">
    <source>
        <dbReference type="ARBA" id="ARBA00023136"/>
    </source>
</evidence>
<evidence type="ECO:0000256" key="6">
    <source>
        <dbReference type="ARBA" id="ARBA00022692"/>
    </source>
</evidence>
<dbReference type="OrthoDB" id="127311at2"/>
<evidence type="ECO:0000256" key="1">
    <source>
        <dbReference type="ARBA" id="ARBA00004571"/>
    </source>
</evidence>
<dbReference type="PROSITE" id="PS52016">
    <property type="entry name" value="TONB_DEPENDENT_REC_3"/>
    <property type="match status" value="1"/>
</dbReference>
<dbReference type="EMBL" id="PTIY01000021">
    <property type="protein sequence ID" value="PPK65329.1"/>
    <property type="molecule type" value="Genomic_DNA"/>
</dbReference>
<keyword evidence="12 18" id="KW-0675">Receptor</keyword>
<dbReference type="FunFam" id="2.40.170.20:FF:000005">
    <property type="entry name" value="TonB-dependent siderophore receptor"/>
    <property type="match status" value="1"/>
</dbReference>
<dbReference type="Proteomes" id="UP000238071">
    <property type="component" value="Unassembled WGS sequence"/>
</dbReference>
<comment type="similarity">
    <text evidence="2 14 15">Belongs to the TonB-dependent receptor family.</text>
</comment>
<dbReference type="Gene3D" id="3.55.50.30">
    <property type="match status" value="1"/>
</dbReference>
<evidence type="ECO:0000256" key="9">
    <source>
        <dbReference type="ARBA" id="ARBA00023065"/>
    </source>
</evidence>
<dbReference type="InterPro" id="IPR010105">
    <property type="entry name" value="TonB_sidphr_rcpt"/>
</dbReference>
<dbReference type="SMART" id="SM00965">
    <property type="entry name" value="STN"/>
    <property type="match status" value="1"/>
</dbReference>
<dbReference type="PANTHER" id="PTHR32552">
    <property type="entry name" value="FERRICHROME IRON RECEPTOR-RELATED"/>
    <property type="match status" value="1"/>
</dbReference>
<evidence type="ECO:0000256" key="14">
    <source>
        <dbReference type="PROSITE-ProRule" id="PRU01360"/>
    </source>
</evidence>
<dbReference type="SUPFAM" id="SSF56935">
    <property type="entry name" value="Porins"/>
    <property type="match status" value="1"/>
</dbReference>
<dbReference type="Gene3D" id="2.40.170.20">
    <property type="entry name" value="TonB-dependent receptor, beta-barrel domain"/>
    <property type="match status" value="1"/>
</dbReference>
<keyword evidence="8" id="KW-0408">Iron</keyword>
<evidence type="ECO:0000256" key="8">
    <source>
        <dbReference type="ARBA" id="ARBA00023004"/>
    </source>
</evidence>
<evidence type="ECO:0000256" key="10">
    <source>
        <dbReference type="ARBA" id="ARBA00023077"/>
    </source>
</evidence>
<sequence>MTLPTRRVCIKRGQQLIKTAGLMIPLMLFGAGQHAYAGDVAADKILQFNIPAQSLASALTRFSAETRLQVLYEGDVADKLQAPALNGAYTPAQALEKLLNGTGLKYRFSNDKTITLEAPTRQNQSNALTLKAVTVTGKTGYADNDPYNPNYNRTNASTATKTDTPIMETPMSIQVVPKQVFKDQQAIRIKDAVKNVSGIFWATDPMYEGFQMRGFVSDGSTTVYRNGLRIRRAQHEVANLEQLEVVKGPAAAMYGRIEPGGMINVVTKKPLDTPYYSLEQQFGSYDLYRTTADATGPINKDRSLLYRLNLAYQNNNLFIDKMDQERIFFAPSLSWKPSDRTEVNLNLEYQYDTRTSYTGLPVVGNRPANVPVSRFYGFGSDNETSVFDKLLIGFDWSHQFNDDWKIQHRFHYYNLDYQINNSSFFNGPVNPANNRTATRSVTTRPIDVTDTYATNIDLTGKFKFLGTQHQALAGFDYFWEKAESQGFSGNPAPAAYRPVVDIFNPVYGQVPLATANNFNSFSTLTQSWYGTYFQDQITFFDKLHIMGGGRYDWATRSSGSASTSIEAARNRETEVQNDAFSPRVGLVYQPWPWLALYGNYVESLGGANTALASSGKPLDSETAQQHEVGFKTELLDKKLLTTVAFYDLTKQNVATADPTNPRFSVQTGEARSRGMEVDVSGQVTDGLNLIASYAYTDTEITKDNRGDQGHRFWNVPKNSGSFWAKYAVQEPFLRGLSFGAGAYLIGQREGNNANTWQMPGYVRIDALLGYAWKVGHSTVTTQLNVNNLLDKTIYETSAFGGFLAQPGAPRTFMGSIRVEF</sequence>
<keyword evidence="10 15" id="KW-0798">TonB box</keyword>
<name>A0A2S6GJD1_9GAMM</name>
<dbReference type="InterPro" id="IPR000531">
    <property type="entry name" value="Beta-barrel_TonB"/>
</dbReference>
<reference evidence="18 19" key="1">
    <citation type="submission" date="2018-02" db="EMBL/GenBank/DDBJ databases">
        <title>Subsurface microbial communities from deep shales in Ohio and West Virginia, USA.</title>
        <authorList>
            <person name="Wrighton K."/>
        </authorList>
    </citation>
    <scope>NUCLEOTIDE SEQUENCE [LARGE SCALE GENOMIC DNA]</scope>
    <source>
        <strain evidence="18 19">OWC-G53F</strain>
    </source>
</reference>
<dbReference type="InterPro" id="IPR012910">
    <property type="entry name" value="Plug_dom"/>
</dbReference>
<evidence type="ECO:0000256" key="16">
    <source>
        <dbReference type="SAM" id="SignalP"/>
    </source>
</evidence>
<dbReference type="GO" id="GO:0038023">
    <property type="term" value="F:signaling receptor activity"/>
    <property type="evidence" value="ECO:0007669"/>
    <property type="project" value="InterPro"/>
</dbReference>
<dbReference type="Pfam" id="PF00593">
    <property type="entry name" value="TonB_dep_Rec_b-barrel"/>
    <property type="match status" value="1"/>
</dbReference>
<dbReference type="GO" id="GO:0015344">
    <property type="term" value="F:siderophore uptake transmembrane transporter activity"/>
    <property type="evidence" value="ECO:0007669"/>
    <property type="project" value="TreeGrafter"/>
</dbReference>
<evidence type="ECO:0000256" key="4">
    <source>
        <dbReference type="ARBA" id="ARBA00022452"/>
    </source>
</evidence>
<organism evidence="18 19">
    <name type="scientific">Methylobacter tundripaludum</name>
    <dbReference type="NCBI Taxonomy" id="173365"/>
    <lineage>
        <taxon>Bacteria</taxon>
        <taxon>Pseudomonadati</taxon>
        <taxon>Pseudomonadota</taxon>
        <taxon>Gammaproteobacteria</taxon>
        <taxon>Methylococcales</taxon>
        <taxon>Methylococcaceae</taxon>
        <taxon>Methylobacter</taxon>
    </lineage>
</organism>
<dbReference type="InterPro" id="IPR011662">
    <property type="entry name" value="Secretin/TonB_short_N"/>
</dbReference>
<dbReference type="RefSeq" id="WP_104425227.1">
    <property type="nucleotide sequence ID" value="NZ_PTIY01000021.1"/>
</dbReference>
<evidence type="ECO:0000256" key="7">
    <source>
        <dbReference type="ARBA" id="ARBA00022729"/>
    </source>
</evidence>
<dbReference type="Pfam" id="PF07660">
    <property type="entry name" value="STN"/>
    <property type="match status" value="1"/>
</dbReference>
<keyword evidence="19" id="KW-1185">Reference proteome</keyword>
<evidence type="ECO:0000313" key="18">
    <source>
        <dbReference type="EMBL" id="PPK65329.1"/>
    </source>
</evidence>